<sequence>MFSFKIVVIMNPANRKVNSDRTGLLWISSPRPSCTTVIGNNLQSCATAEILELFDVLGTVGVVPYEANGNALTLSARQ</sequence>
<name>A0ABD2B8U0_VESMC</name>
<protein>
    <submittedName>
        <fullName evidence="1">Uncharacterized protein</fullName>
    </submittedName>
</protein>
<gene>
    <name evidence="1" type="ORF">V1477_016635</name>
</gene>
<organism evidence="1 2">
    <name type="scientific">Vespula maculifrons</name>
    <name type="common">Eastern yellow jacket</name>
    <name type="synonym">Wasp</name>
    <dbReference type="NCBI Taxonomy" id="7453"/>
    <lineage>
        <taxon>Eukaryota</taxon>
        <taxon>Metazoa</taxon>
        <taxon>Ecdysozoa</taxon>
        <taxon>Arthropoda</taxon>
        <taxon>Hexapoda</taxon>
        <taxon>Insecta</taxon>
        <taxon>Pterygota</taxon>
        <taxon>Neoptera</taxon>
        <taxon>Endopterygota</taxon>
        <taxon>Hymenoptera</taxon>
        <taxon>Apocrita</taxon>
        <taxon>Aculeata</taxon>
        <taxon>Vespoidea</taxon>
        <taxon>Vespidae</taxon>
        <taxon>Vespinae</taxon>
        <taxon>Vespula</taxon>
    </lineage>
</organism>
<proteinExistence type="predicted"/>
<evidence type="ECO:0000313" key="1">
    <source>
        <dbReference type="EMBL" id="KAL2729154.1"/>
    </source>
</evidence>
<dbReference type="AlphaFoldDB" id="A0ABD2B8U0"/>
<reference evidence="1 2" key="1">
    <citation type="journal article" date="2024" name="Ann. Entomol. Soc. Am.">
        <title>Genomic analyses of the southern and eastern yellowjacket wasps (Hymenoptera: Vespidae) reveal evolutionary signatures of social life.</title>
        <authorList>
            <person name="Catto M.A."/>
            <person name="Caine P.B."/>
            <person name="Orr S.E."/>
            <person name="Hunt B.G."/>
            <person name="Goodisman M.A.D."/>
        </authorList>
    </citation>
    <scope>NUCLEOTIDE SEQUENCE [LARGE SCALE GENOMIC DNA]</scope>
    <source>
        <strain evidence="1">232</strain>
        <tissue evidence="1">Head and thorax</tissue>
    </source>
</reference>
<comment type="caution">
    <text evidence="1">The sequence shown here is derived from an EMBL/GenBank/DDBJ whole genome shotgun (WGS) entry which is preliminary data.</text>
</comment>
<dbReference type="EMBL" id="JAYRBN010000098">
    <property type="protein sequence ID" value="KAL2729154.1"/>
    <property type="molecule type" value="Genomic_DNA"/>
</dbReference>
<keyword evidence="2" id="KW-1185">Reference proteome</keyword>
<accession>A0ABD2B8U0</accession>
<dbReference type="Proteomes" id="UP001607303">
    <property type="component" value="Unassembled WGS sequence"/>
</dbReference>
<evidence type="ECO:0000313" key="2">
    <source>
        <dbReference type="Proteomes" id="UP001607303"/>
    </source>
</evidence>